<evidence type="ECO:0000313" key="1">
    <source>
        <dbReference type="EMBL" id="TKV60793.1"/>
    </source>
</evidence>
<protein>
    <recommendedName>
        <fullName evidence="3">Matrixin family metalloprotease</fullName>
    </recommendedName>
</protein>
<dbReference type="GO" id="GO:0008237">
    <property type="term" value="F:metallopeptidase activity"/>
    <property type="evidence" value="ECO:0007669"/>
    <property type="project" value="InterPro"/>
</dbReference>
<dbReference type="SUPFAM" id="SSF55486">
    <property type="entry name" value="Metalloproteases ('zincins'), catalytic domain"/>
    <property type="match status" value="2"/>
</dbReference>
<dbReference type="AlphaFoldDB" id="A0A4U6QK18"/>
<organism evidence="1 2">
    <name type="scientific">Nakamurella flava</name>
    <dbReference type="NCBI Taxonomy" id="2576308"/>
    <lineage>
        <taxon>Bacteria</taxon>
        <taxon>Bacillati</taxon>
        <taxon>Actinomycetota</taxon>
        <taxon>Actinomycetes</taxon>
        <taxon>Nakamurellales</taxon>
        <taxon>Nakamurellaceae</taxon>
        <taxon>Nakamurella</taxon>
    </lineage>
</organism>
<dbReference type="OrthoDB" id="5190553at2"/>
<comment type="caution">
    <text evidence="1">The sequence shown here is derived from an EMBL/GenBank/DDBJ whole genome shotgun (WGS) entry which is preliminary data.</text>
</comment>
<dbReference type="InterPro" id="IPR024079">
    <property type="entry name" value="MetalloPept_cat_dom_sf"/>
</dbReference>
<gene>
    <name evidence="1" type="ORF">FDO65_03735</name>
</gene>
<evidence type="ECO:0000313" key="2">
    <source>
        <dbReference type="Proteomes" id="UP000306985"/>
    </source>
</evidence>
<accession>A0A4U6QK18</accession>
<dbReference type="Gene3D" id="3.40.390.10">
    <property type="entry name" value="Collagenase (Catalytic Domain)"/>
    <property type="match status" value="1"/>
</dbReference>
<name>A0A4U6QK18_9ACTN</name>
<sequence>MSPGGGLFRDAREALLGVPRVLGRTLGAATTDLASGAAELVETTGERLTGRRRDLSSLRVAVVVLSDEQGRPVTSVERVQASLDRADAVLRAEAGIAVRVTGVTVDPDPAPTDALDPPANRRLLLADVLGRTETYRRHTDPPGPGGGATSLGAPVTVVVVRDISGRTTGCSLGMTADWVIVQAALFDPERAHTYDETVLAHELGHALNLPHHRDRHNLMFPASSPPGDLRGTDLTPWQGAVLRANRHVLPGVPLHP</sequence>
<dbReference type="RefSeq" id="WP_137448096.1">
    <property type="nucleotide sequence ID" value="NZ_SZZH01000001.1"/>
</dbReference>
<dbReference type="Proteomes" id="UP000306985">
    <property type="component" value="Unassembled WGS sequence"/>
</dbReference>
<evidence type="ECO:0008006" key="3">
    <source>
        <dbReference type="Google" id="ProtNLM"/>
    </source>
</evidence>
<proteinExistence type="predicted"/>
<reference evidence="1 2" key="1">
    <citation type="submission" date="2019-05" db="EMBL/GenBank/DDBJ databases">
        <title>Nakamurella sp. N5BH11, whole genome shotgun sequence.</title>
        <authorList>
            <person name="Tuo L."/>
        </authorList>
    </citation>
    <scope>NUCLEOTIDE SEQUENCE [LARGE SCALE GENOMIC DNA]</scope>
    <source>
        <strain evidence="1 2">N5BH11</strain>
    </source>
</reference>
<dbReference type="EMBL" id="SZZH01000001">
    <property type="protein sequence ID" value="TKV60793.1"/>
    <property type="molecule type" value="Genomic_DNA"/>
</dbReference>
<keyword evidence="2" id="KW-1185">Reference proteome</keyword>